<dbReference type="Proteomes" id="UP000320762">
    <property type="component" value="Unassembled WGS sequence"/>
</dbReference>
<comment type="caution">
    <text evidence="2">The sequence shown here is derived from an EMBL/GenBank/DDBJ whole genome shotgun (WGS) entry which is preliminary data.</text>
</comment>
<accession>A0A550CYD5</accession>
<feature type="region of interest" description="Disordered" evidence="1">
    <location>
        <begin position="1"/>
        <end position="20"/>
    </location>
</feature>
<name>A0A550CYD5_9AGAR</name>
<gene>
    <name evidence="2" type="ORF">BD626DRAFT_18705</name>
</gene>
<evidence type="ECO:0000256" key="1">
    <source>
        <dbReference type="SAM" id="MobiDB-lite"/>
    </source>
</evidence>
<keyword evidence="3" id="KW-1185">Reference proteome</keyword>
<feature type="compositionally biased region" description="Pro residues" evidence="1">
    <location>
        <begin position="1"/>
        <end position="12"/>
    </location>
</feature>
<protein>
    <submittedName>
        <fullName evidence="2">Uncharacterized protein</fullName>
    </submittedName>
</protein>
<proteinExistence type="predicted"/>
<reference evidence="2 3" key="1">
    <citation type="journal article" date="2019" name="New Phytol.">
        <title>Comparative genomics reveals unique wood-decay strategies and fruiting body development in the Schizophyllaceae.</title>
        <authorList>
            <person name="Almasi E."/>
            <person name="Sahu N."/>
            <person name="Krizsan K."/>
            <person name="Balint B."/>
            <person name="Kovacs G.M."/>
            <person name="Kiss B."/>
            <person name="Cseklye J."/>
            <person name="Drula E."/>
            <person name="Henrissat B."/>
            <person name="Nagy I."/>
            <person name="Chovatia M."/>
            <person name="Adam C."/>
            <person name="LaButti K."/>
            <person name="Lipzen A."/>
            <person name="Riley R."/>
            <person name="Grigoriev I.V."/>
            <person name="Nagy L.G."/>
        </authorList>
    </citation>
    <scope>NUCLEOTIDE SEQUENCE [LARGE SCALE GENOMIC DNA]</scope>
    <source>
        <strain evidence="2 3">NL-1724</strain>
    </source>
</reference>
<sequence>MLDISAPPPKPPLAVKTRSRSRRRVATISMEANLALSLRSLEGLKRSTFLRVGHNMHFVREASCT</sequence>
<dbReference type="AlphaFoldDB" id="A0A550CYD5"/>
<evidence type="ECO:0000313" key="3">
    <source>
        <dbReference type="Proteomes" id="UP000320762"/>
    </source>
</evidence>
<evidence type="ECO:0000313" key="2">
    <source>
        <dbReference type="EMBL" id="TRM69804.1"/>
    </source>
</evidence>
<organism evidence="2 3">
    <name type="scientific">Schizophyllum amplum</name>
    <dbReference type="NCBI Taxonomy" id="97359"/>
    <lineage>
        <taxon>Eukaryota</taxon>
        <taxon>Fungi</taxon>
        <taxon>Dikarya</taxon>
        <taxon>Basidiomycota</taxon>
        <taxon>Agaricomycotina</taxon>
        <taxon>Agaricomycetes</taxon>
        <taxon>Agaricomycetidae</taxon>
        <taxon>Agaricales</taxon>
        <taxon>Schizophyllaceae</taxon>
        <taxon>Schizophyllum</taxon>
    </lineage>
</organism>
<dbReference type="EMBL" id="VDMD01000001">
    <property type="protein sequence ID" value="TRM69804.1"/>
    <property type="molecule type" value="Genomic_DNA"/>
</dbReference>